<protein>
    <submittedName>
        <fullName evidence="1">Uncharacterized protein</fullName>
    </submittedName>
</protein>
<dbReference type="SUPFAM" id="SSF48452">
    <property type="entry name" value="TPR-like"/>
    <property type="match status" value="1"/>
</dbReference>
<evidence type="ECO:0000313" key="2">
    <source>
        <dbReference type="Proteomes" id="UP000663828"/>
    </source>
</evidence>
<proteinExistence type="predicted"/>
<accession>A0A815ZNY1</accession>
<dbReference type="SUPFAM" id="SSF56399">
    <property type="entry name" value="ADP-ribosylation"/>
    <property type="match status" value="1"/>
</dbReference>
<dbReference type="Gene3D" id="1.25.40.10">
    <property type="entry name" value="Tetratricopeptide repeat domain"/>
    <property type="match status" value="1"/>
</dbReference>
<keyword evidence="2" id="KW-1185">Reference proteome</keyword>
<gene>
    <name evidence="1" type="ORF">XAT740_LOCUS46160</name>
</gene>
<dbReference type="EMBL" id="CAJNOR010006151">
    <property type="protein sequence ID" value="CAF1587224.1"/>
    <property type="molecule type" value="Genomic_DNA"/>
</dbReference>
<organism evidence="1 2">
    <name type="scientific">Adineta ricciae</name>
    <name type="common">Rotifer</name>
    <dbReference type="NCBI Taxonomy" id="249248"/>
    <lineage>
        <taxon>Eukaryota</taxon>
        <taxon>Metazoa</taxon>
        <taxon>Spiralia</taxon>
        <taxon>Gnathifera</taxon>
        <taxon>Rotifera</taxon>
        <taxon>Eurotatoria</taxon>
        <taxon>Bdelloidea</taxon>
        <taxon>Adinetida</taxon>
        <taxon>Adinetidae</taxon>
        <taxon>Adineta</taxon>
    </lineage>
</organism>
<dbReference type="InterPro" id="IPR011990">
    <property type="entry name" value="TPR-like_helical_dom_sf"/>
</dbReference>
<dbReference type="AlphaFoldDB" id="A0A815ZNY1"/>
<dbReference type="Proteomes" id="UP000663828">
    <property type="component" value="Unassembled WGS sequence"/>
</dbReference>
<comment type="caution">
    <text evidence="1">The sequence shown here is derived from an EMBL/GenBank/DDBJ whole genome shotgun (WGS) entry which is preliminary data.</text>
</comment>
<dbReference type="Gene3D" id="3.90.176.10">
    <property type="entry name" value="Toxin ADP-ribosyltransferase, Chain A, domain 1"/>
    <property type="match status" value="1"/>
</dbReference>
<reference evidence="1" key="1">
    <citation type="submission" date="2021-02" db="EMBL/GenBank/DDBJ databases">
        <authorList>
            <person name="Nowell W R."/>
        </authorList>
    </citation>
    <scope>NUCLEOTIDE SEQUENCE</scope>
</reference>
<name>A0A815ZNY1_ADIRI</name>
<sequence>MDFRIRIIDGSQRRSSISESIDYKSIGGKQYQIVCFGINENDIRMPVDVDPLQSITDSIQFFDIANKCIEHLEQTKSMDIFIIVSEQQIDDFISRIPIQENIRLIYIIRQNYGSASCIKYREQTREYGKVKQCIYTNFDDLFKSLKNDTIYYLVNAEHYNLDIEKIEKSVDSFIKPWFPEFIDILCKISYPEDQLQKLVRFLRLYTKSNEVDTFEREYKIKGAIYYYTKETFIYQILNEQLRQHLYQELNAAHKELIQEFSNQTHLPSLYRGQMMPKSVIDGLLSNIYIQNMQIFSSSFEKNVSLMFRNLELTQNSFVQNVLFEIKVDLRTRTAPYADIHKQSHFQDEREVLFMVGNRFRVENVKFDEKENYYLVNLVLLNDFEPIDLRISKDYCDRRNLKNCISTLAFQMYHIPETDLIVFFDELMKLYPSEKWIAAVMNFRQGQYQQYEKKDYHRASAKYDCALKIWLSFNNDIDLNCSIDIGHVYHQLGVCHQSLENAYSTITETFDNAQTSYLKADENSRSEHERTEILNYLAYIYTRQMELYSQDIQMMREYGSKANDYRRKFIEKINQNELYDRLIVSESHMLMAVNYEKMKDYDGMLNSYKMALDIYQQQDVRDQTSINLCLSEIIKIYEKKKDFKSAIIYQELKHNIRLQYNEPKEGDSEITLRHKKQRTQSSHLELAKLYEKDNQDTLALKYKVLANVSEEDEIADETTAIPIILDI</sequence>
<evidence type="ECO:0000313" key="1">
    <source>
        <dbReference type="EMBL" id="CAF1587224.1"/>
    </source>
</evidence>